<feature type="compositionally biased region" description="Basic and acidic residues" evidence="1">
    <location>
        <begin position="175"/>
        <end position="186"/>
    </location>
</feature>
<feature type="region of interest" description="Disordered" evidence="1">
    <location>
        <begin position="1"/>
        <end position="187"/>
    </location>
</feature>
<evidence type="ECO:0000256" key="1">
    <source>
        <dbReference type="SAM" id="MobiDB-lite"/>
    </source>
</evidence>
<protein>
    <submittedName>
        <fullName evidence="2">Uncharacterized protein</fullName>
    </submittedName>
</protein>
<evidence type="ECO:0000313" key="3">
    <source>
        <dbReference type="Proteomes" id="UP000254150"/>
    </source>
</evidence>
<dbReference type="Proteomes" id="UP000254150">
    <property type="component" value="Unassembled WGS sequence"/>
</dbReference>
<feature type="compositionally biased region" description="Basic and acidic residues" evidence="1">
    <location>
        <begin position="246"/>
        <end position="259"/>
    </location>
</feature>
<sequence>MGILQLAFVSTQTTKPPGQPGWRSPSGATEDRNLSYSGASQEAAAGGGRPPGRPRIATAACCSSSTPYPPWRLPSGATEDRNWLNTCPSAPGGRGWRSPSGATEDRNDQLGCTHVQVREWRSPSGATEDRNRPSGLLVPGGACGGRPPGRPRIATRPWSNRSTPVTWWRSPSGGTEDRNSPDDRWGRRSAVVAVALRGGRGSQPILGMGGFAGLECGGRPPGRPRIATPLRETTSPSSSSVAVALRGDRGSQRQRTQES</sequence>
<name>A0A380P7C6_STRGR</name>
<feature type="compositionally biased region" description="Basic and acidic residues" evidence="1">
    <location>
        <begin position="116"/>
        <end position="132"/>
    </location>
</feature>
<feature type="compositionally biased region" description="Low complexity" evidence="1">
    <location>
        <begin position="229"/>
        <end position="245"/>
    </location>
</feature>
<dbReference type="EMBL" id="UHID01000007">
    <property type="protein sequence ID" value="SUP60787.1"/>
    <property type="molecule type" value="Genomic_DNA"/>
</dbReference>
<feature type="compositionally biased region" description="Low complexity" evidence="1">
    <location>
        <begin position="35"/>
        <end position="44"/>
    </location>
</feature>
<proteinExistence type="predicted"/>
<feature type="region of interest" description="Disordered" evidence="1">
    <location>
        <begin position="215"/>
        <end position="259"/>
    </location>
</feature>
<evidence type="ECO:0000313" key="2">
    <source>
        <dbReference type="EMBL" id="SUP60787.1"/>
    </source>
</evidence>
<dbReference type="AlphaFoldDB" id="A0A380P7C6"/>
<organism evidence="2 3">
    <name type="scientific">Streptomyces griseus</name>
    <dbReference type="NCBI Taxonomy" id="1911"/>
    <lineage>
        <taxon>Bacteria</taxon>
        <taxon>Bacillati</taxon>
        <taxon>Actinomycetota</taxon>
        <taxon>Actinomycetes</taxon>
        <taxon>Kitasatosporales</taxon>
        <taxon>Streptomycetaceae</taxon>
        <taxon>Streptomyces</taxon>
    </lineage>
</organism>
<gene>
    <name evidence="2" type="ORF">NCTC7807_04858</name>
</gene>
<reference evidence="2 3" key="1">
    <citation type="submission" date="2018-06" db="EMBL/GenBank/DDBJ databases">
        <authorList>
            <consortium name="Pathogen Informatics"/>
            <person name="Doyle S."/>
        </authorList>
    </citation>
    <scope>NUCLEOTIDE SEQUENCE [LARGE SCALE GENOMIC DNA]</scope>
    <source>
        <strain evidence="2 3">NCTC7807</strain>
    </source>
</reference>
<accession>A0A380P7C6</accession>